<evidence type="ECO:0000313" key="2">
    <source>
        <dbReference type="Proteomes" id="UP001310248"/>
    </source>
</evidence>
<gene>
    <name evidence="1" type="ORF">SNR37_000949</name>
</gene>
<organism evidence="1 2">
    <name type="scientific">Agarivorans aestuarii</name>
    <dbReference type="NCBI Taxonomy" id="1563703"/>
    <lineage>
        <taxon>Bacteria</taxon>
        <taxon>Pseudomonadati</taxon>
        <taxon>Pseudomonadota</taxon>
        <taxon>Gammaproteobacteria</taxon>
        <taxon>Alteromonadales</taxon>
        <taxon>Alteromonadaceae</taxon>
        <taxon>Agarivorans</taxon>
    </lineage>
</organism>
<dbReference type="Pfam" id="PF10071">
    <property type="entry name" value="DUF2310"/>
    <property type="match status" value="1"/>
</dbReference>
<protein>
    <submittedName>
        <fullName evidence="1">Zn-ribbon-containing protein</fullName>
    </submittedName>
</protein>
<dbReference type="InterPro" id="IPR016908">
    <property type="entry name" value="UCP029037"/>
</dbReference>
<dbReference type="EMBL" id="JAYDYW010000014">
    <property type="protein sequence ID" value="MEE1675623.1"/>
    <property type="molecule type" value="Genomic_DNA"/>
</dbReference>
<evidence type="ECO:0000313" key="1">
    <source>
        <dbReference type="EMBL" id="MEE1675623.1"/>
    </source>
</evidence>
<accession>A0ABU7G8J1</accession>
<dbReference type="PIRSF" id="PIRSF029037">
    <property type="entry name" value="UCP029037_Zn_ribbon"/>
    <property type="match status" value="1"/>
</dbReference>
<proteinExistence type="predicted"/>
<reference evidence="2" key="1">
    <citation type="submission" date="2023-07" db="EMBL/GenBank/DDBJ databases">
        <title>Draft genome sequence of Agarivorans aestuarii strain ZMCS4, a CAZymes producing bacteria isolated from the marine brown algae Clodostephus spongiosus.</title>
        <authorList>
            <person name="Lorente B."/>
            <person name="Cabral C."/>
            <person name="Frias J."/>
            <person name="Faria J."/>
            <person name="Toubarro D."/>
        </authorList>
    </citation>
    <scope>NUCLEOTIDE SEQUENCE [LARGE SCALE GENOMIC DNA]</scope>
    <source>
        <strain evidence="2">ZMCS4</strain>
    </source>
</reference>
<comment type="caution">
    <text evidence="1">The sequence shown here is derived from an EMBL/GenBank/DDBJ whole genome shotgun (WGS) entry which is preliminary data.</text>
</comment>
<keyword evidence="2" id="KW-1185">Reference proteome</keyword>
<dbReference type="Proteomes" id="UP001310248">
    <property type="component" value="Unassembled WGS sequence"/>
</dbReference>
<name>A0ABU7G8J1_9ALTE</name>
<dbReference type="RefSeq" id="WP_329776457.1">
    <property type="nucleotide sequence ID" value="NZ_JAYDYW010000014.1"/>
</dbReference>
<sequence>MYLSEVNFECYTDTTITRAEKAINLLLDCWRYNGQIIGREFPVVLKDATFSVRVVCPEENSLLDSFQSKQVKRAKMALSEAGLLSPKLKNLGRDINSDDSDTCETPSWQVLYTNYLQSCSPVRCGDHFTPVPLYHLPAVANGDQKQLIKWQEDWSACDQLQMNGSILEHSALVEMSEITSRLYRRGSDLAKRLEYLSKVPTYLYLYRVGGESLQAEKQRSCPSCGGDWLLENTVHDIFDFKCDNCRLVSNISWDFKR</sequence>